<dbReference type="Gene3D" id="3.30.110.170">
    <property type="entry name" value="Protein of unknown function (DUF541), domain 1"/>
    <property type="match status" value="1"/>
</dbReference>
<dbReference type="RefSeq" id="WP_015324068.1">
    <property type="nucleotide sequence ID" value="NC_019977.1"/>
</dbReference>
<evidence type="ECO:0000313" key="1">
    <source>
        <dbReference type="EMBL" id="AGB48900.1"/>
    </source>
</evidence>
<dbReference type="KEGG" id="mhz:Metho_0644"/>
<dbReference type="Pfam" id="PF04402">
    <property type="entry name" value="SIMPL"/>
    <property type="match status" value="1"/>
</dbReference>
<gene>
    <name evidence="1" type="ordered locus">Metho_0644</name>
</gene>
<dbReference type="PANTHER" id="PTHR34387:SF2">
    <property type="entry name" value="SLR1258 PROTEIN"/>
    <property type="match status" value="1"/>
</dbReference>
<dbReference type="InterPro" id="IPR007497">
    <property type="entry name" value="SIMPL/DUF541"/>
</dbReference>
<dbReference type="InterPro" id="IPR052022">
    <property type="entry name" value="26kDa_periplasmic_antigen"/>
</dbReference>
<dbReference type="PANTHER" id="PTHR34387">
    <property type="entry name" value="SLR1258 PROTEIN"/>
    <property type="match status" value="1"/>
</dbReference>
<dbReference type="STRING" id="867904.Metho_0644"/>
<reference evidence="2" key="1">
    <citation type="submission" date="2012-02" db="EMBL/GenBank/DDBJ databases">
        <title>Complete sequence of chromosome of Methanomethylovorans hollandica DSM 15978.</title>
        <authorList>
            <person name="Lucas S."/>
            <person name="Copeland A."/>
            <person name="Lapidus A."/>
            <person name="Glavina del Rio T."/>
            <person name="Dalin E."/>
            <person name="Tice H."/>
            <person name="Bruce D."/>
            <person name="Goodwin L."/>
            <person name="Pitluck S."/>
            <person name="Peters L."/>
            <person name="Mikhailova N."/>
            <person name="Held B."/>
            <person name="Kyrpides N."/>
            <person name="Mavromatis K."/>
            <person name="Ivanova N."/>
            <person name="Brettin T."/>
            <person name="Detter J.C."/>
            <person name="Han C."/>
            <person name="Larimer F."/>
            <person name="Land M."/>
            <person name="Hauser L."/>
            <person name="Markowitz V."/>
            <person name="Cheng J.-F."/>
            <person name="Hugenholtz P."/>
            <person name="Woyke T."/>
            <person name="Wu D."/>
            <person name="Spring S."/>
            <person name="Schroeder M."/>
            <person name="Brambilla E."/>
            <person name="Klenk H.-P."/>
            <person name="Eisen J.A."/>
        </authorList>
    </citation>
    <scope>NUCLEOTIDE SEQUENCE [LARGE SCALE GENOMIC DNA]</scope>
    <source>
        <strain evidence="2">DSM 15978 / NBRC 107637 / DMS1</strain>
    </source>
</reference>
<name>L0KW40_METHD</name>
<evidence type="ECO:0008006" key="3">
    <source>
        <dbReference type="Google" id="ProtNLM"/>
    </source>
</evidence>
<evidence type="ECO:0000313" key="2">
    <source>
        <dbReference type="Proteomes" id="UP000010866"/>
    </source>
</evidence>
<accession>L0KW40</accession>
<sequence precursor="true">MANETNNTMYILLVVLAIAVALMAAIIYAGSVSSSGQSGEHTISVSGSAEKKLTPDTASLSIGVIVQSPTANEASTRNAALMNAVIGELKSIGLEDREIQTSYVSIQPVYDNTGNPTIVAYSASNTVQVTTQMLENVSSIIDRSTSAGANQIGSITFSVSDEQQQAVRSELFQAAVTDARSKADELASSLGITLVGVQTVSVSDVGSVQPIYRGAPMAEAAVSTPVQPGEATVSTSVQVTYIIK</sequence>
<protein>
    <recommendedName>
        <fullName evidence="3">Outer membrane protein</fullName>
    </recommendedName>
</protein>
<dbReference type="GO" id="GO:0006974">
    <property type="term" value="P:DNA damage response"/>
    <property type="evidence" value="ECO:0007669"/>
    <property type="project" value="TreeGrafter"/>
</dbReference>
<dbReference type="GeneID" id="14407776"/>
<keyword evidence="2" id="KW-1185">Reference proteome</keyword>
<dbReference type="OrthoDB" id="12132at2157"/>
<organism evidence="1 2">
    <name type="scientific">Methanomethylovorans hollandica (strain DSM 15978 / NBRC 107637 / DMS1)</name>
    <dbReference type="NCBI Taxonomy" id="867904"/>
    <lineage>
        <taxon>Archaea</taxon>
        <taxon>Methanobacteriati</taxon>
        <taxon>Methanobacteriota</taxon>
        <taxon>Stenosarchaea group</taxon>
        <taxon>Methanomicrobia</taxon>
        <taxon>Methanosarcinales</taxon>
        <taxon>Methanosarcinaceae</taxon>
        <taxon>Methanomethylovorans</taxon>
    </lineage>
</organism>
<dbReference type="Gene3D" id="3.30.70.2970">
    <property type="entry name" value="Protein of unknown function (DUF541), domain 2"/>
    <property type="match status" value="1"/>
</dbReference>
<proteinExistence type="predicted"/>
<dbReference type="AlphaFoldDB" id="L0KW40"/>
<dbReference type="Proteomes" id="UP000010866">
    <property type="component" value="Chromosome"/>
</dbReference>
<dbReference type="HOGENOM" id="CLU_080344_1_0_2"/>
<dbReference type="EMBL" id="CP003362">
    <property type="protein sequence ID" value="AGB48900.1"/>
    <property type="molecule type" value="Genomic_DNA"/>
</dbReference>